<gene>
    <name evidence="8" type="ORF">SO694_00057031</name>
</gene>
<dbReference type="Pfam" id="PF24882">
    <property type="entry name" value="WHD_ORC2"/>
    <property type="match status" value="1"/>
</dbReference>
<comment type="similarity">
    <text evidence="2">Belongs to the ORC2 family.</text>
</comment>
<feature type="region of interest" description="Disordered" evidence="5">
    <location>
        <begin position="109"/>
        <end position="129"/>
    </location>
</feature>
<evidence type="ECO:0000256" key="5">
    <source>
        <dbReference type="SAM" id="MobiDB-lite"/>
    </source>
</evidence>
<feature type="domain" description="Origin recognition complex subunit 2 winged-helix" evidence="7">
    <location>
        <begin position="1130"/>
        <end position="1179"/>
    </location>
</feature>
<evidence type="ECO:0000256" key="1">
    <source>
        <dbReference type="ARBA" id="ARBA00004123"/>
    </source>
</evidence>
<dbReference type="PANTHER" id="PTHR14052">
    <property type="entry name" value="ORIGIN RECOGNITION COMPLEX SUBUNIT 2"/>
    <property type="match status" value="1"/>
</dbReference>
<feature type="region of interest" description="Disordered" evidence="5">
    <location>
        <begin position="225"/>
        <end position="319"/>
    </location>
</feature>
<evidence type="ECO:0000256" key="2">
    <source>
        <dbReference type="ARBA" id="ARBA00007421"/>
    </source>
</evidence>
<dbReference type="InterPro" id="IPR056772">
    <property type="entry name" value="RecA-like_ORC2"/>
</dbReference>
<dbReference type="Pfam" id="PF04084">
    <property type="entry name" value="RecA-like_ORC2"/>
    <property type="match status" value="1"/>
</dbReference>
<feature type="region of interest" description="Disordered" evidence="5">
    <location>
        <begin position="169"/>
        <end position="193"/>
    </location>
</feature>
<dbReference type="Proteomes" id="UP001363151">
    <property type="component" value="Unassembled WGS sequence"/>
</dbReference>
<feature type="compositionally biased region" description="Basic and acidic residues" evidence="5">
    <location>
        <begin position="656"/>
        <end position="668"/>
    </location>
</feature>
<comment type="subcellular location">
    <subcellularLocation>
        <location evidence="1">Nucleus</location>
    </subcellularLocation>
</comment>
<dbReference type="InterPro" id="IPR056773">
    <property type="entry name" value="WHD_ORC2"/>
</dbReference>
<feature type="domain" description="Origin recognition complex subunit 2 RecA-like" evidence="6">
    <location>
        <begin position="891"/>
        <end position="1047"/>
    </location>
</feature>
<dbReference type="InterPro" id="IPR007220">
    <property type="entry name" value="ORC2"/>
</dbReference>
<feature type="region of interest" description="Disordered" evidence="5">
    <location>
        <begin position="353"/>
        <end position="432"/>
    </location>
</feature>
<accession>A0ABR1FWX5</accession>
<feature type="compositionally biased region" description="Low complexity" evidence="5">
    <location>
        <begin position="228"/>
        <end position="242"/>
    </location>
</feature>
<feature type="compositionally biased region" description="Acidic residues" evidence="5">
    <location>
        <begin position="610"/>
        <end position="626"/>
    </location>
</feature>
<feature type="compositionally biased region" description="Basic and acidic residues" evidence="5">
    <location>
        <begin position="247"/>
        <end position="256"/>
    </location>
</feature>
<feature type="compositionally biased region" description="Low complexity" evidence="5">
    <location>
        <begin position="109"/>
        <end position="121"/>
    </location>
</feature>
<evidence type="ECO:0000313" key="8">
    <source>
        <dbReference type="EMBL" id="KAK7240547.1"/>
    </source>
</evidence>
<feature type="region of interest" description="Disordered" evidence="5">
    <location>
        <begin position="515"/>
        <end position="553"/>
    </location>
</feature>
<feature type="compositionally biased region" description="Basic residues" evidence="5">
    <location>
        <begin position="525"/>
        <end position="534"/>
    </location>
</feature>
<keyword evidence="4" id="KW-0539">Nucleus</keyword>
<feature type="compositionally biased region" description="Basic and acidic residues" evidence="5">
    <location>
        <begin position="385"/>
        <end position="399"/>
    </location>
</feature>
<feature type="compositionally biased region" description="Low complexity" evidence="5">
    <location>
        <begin position="362"/>
        <end position="378"/>
    </location>
</feature>
<evidence type="ECO:0000313" key="9">
    <source>
        <dbReference type="Proteomes" id="UP001363151"/>
    </source>
</evidence>
<feature type="region of interest" description="Disordered" evidence="5">
    <location>
        <begin position="822"/>
        <end position="841"/>
    </location>
</feature>
<organism evidence="8 9">
    <name type="scientific">Aureococcus anophagefferens</name>
    <name type="common">Harmful bloom alga</name>
    <dbReference type="NCBI Taxonomy" id="44056"/>
    <lineage>
        <taxon>Eukaryota</taxon>
        <taxon>Sar</taxon>
        <taxon>Stramenopiles</taxon>
        <taxon>Ochrophyta</taxon>
        <taxon>Pelagophyceae</taxon>
        <taxon>Pelagomonadales</taxon>
        <taxon>Pelagomonadaceae</taxon>
        <taxon>Aureococcus</taxon>
    </lineage>
</organism>
<dbReference type="PANTHER" id="PTHR14052:SF0">
    <property type="entry name" value="ORIGIN RECOGNITION COMPLEX SUBUNIT 2"/>
    <property type="match status" value="1"/>
</dbReference>
<evidence type="ECO:0000259" key="7">
    <source>
        <dbReference type="Pfam" id="PF24882"/>
    </source>
</evidence>
<feature type="compositionally biased region" description="Acidic residues" evidence="5">
    <location>
        <begin position="282"/>
        <end position="293"/>
    </location>
</feature>
<dbReference type="EMBL" id="JBBJCI010000210">
    <property type="protein sequence ID" value="KAK7240547.1"/>
    <property type="molecule type" value="Genomic_DNA"/>
</dbReference>
<name>A0ABR1FWX5_AURAN</name>
<keyword evidence="3" id="KW-0235">DNA replication</keyword>
<evidence type="ECO:0000256" key="3">
    <source>
        <dbReference type="ARBA" id="ARBA00022705"/>
    </source>
</evidence>
<feature type="compositionally biased region" description="Low complexity" evidence="5">
    <location>
        <begin position="627"/>
        <end position="637"/>
    </location>
</feature>
<feature type="region of interest" description="Disordered" evidence="5">
    <location>
        <begin position="600"/>
        <end position="670"/>
    </location>
</feature>
<evidence type="ECO:0000259" key="6">
    <source>
        <dbReference type="Pfam" id="PF04084"/>
    </source>
</evidence>
<keyword evidence="9" id="KW-1185">Reference proteome</keyword>
<proteinExistence type="inferred from homology"/>
<sequence>MAPRESLEAEKPLYQRPWWELWDGLRDAGWSKAKLGREYRFVRPGCASCHGDANLDWFASPEDVAEFAADQELDGEDRGGELEWWELWDALKDGGWSRGGPRKKLFVAPGASSRAASSSGRGPDGRAGGAEGLDFYGDARRVRAACRLGVGVDGATGALREDELALNDAASDAAERDGARAEESSDSPRDLWDLPWGELWPELKELGWAWVQGLGLEERRYLRPGAPSKKSAQRSAATTSATPDAVDFLRQRRVDGVDIFGHVGEDGPSPRDDERKAVTEPSEAEPEEASEEEEGRRRAAASPPSGDDEAADAGPALWQRSPKEVWKELRKHGWKWANGSLEYDYHYVRPGARKGARAVAASTTSGPRPRSSPTCAARAPRRAPKKNEPKAKAPKEKKLVAKARKKIAKREAANGGTGEAKRKAPEPSPSEAPLWQLPVAALWLRLKKDHGWADARGDALRNWFHVRPGAAADRKRWVEGVDFFGDQVAMRAFVVENRIDGVTLTGAVGEVYESRAPSLTEPSKKAAKRAKKRAPSPAASPEPEPESSEDEAVSPSQLALWELPFKIMLKELLACGWTYRPGGALSYYCGARRRRRRAVAESDGAAPAASDDDVACAEAEEDDEPAPDGLAAYAPGRPRWRRAPPEARRGAGAADDALRPRRGRDGDAGAKAPVSVSARVFDAAYAALGNHFGTLYSALLKPAGWTFLASTQLEARGGLYVAPHAKDTAPKDRAVGVDVFRGADDVVARVRDDPAVAEALRALAGDARESLKGGLAYVPDDDACVAAVALGVAAKRPTAEDRAFGDVAPGAAAYFKGVGGAKNRRAKRAPPEDGKKQSKRSRRCDARDCREALEAKADALWVAAQGELIWPTDAAVRAYKPAECEATTLNLLEDHARKRFGLWRARLFAGWSLWVSGIGSKYRLLEKFADEALAPCGDVVMIDGFDADVELRLELLRAATALEARLPPAGCDADRSTALGVARRLVSALNKRGDRTIFVVHSADGKRLRSPDAQRALAALRSETTHLVASFDHCNAPLLWDGDSEANWLAADGTTFDWFDREAPRLGALAGSADAAKGGASKLLDTSGLEFVLLSLTPRHVEILKLLAAHQKALRDRPKHVKERPGADQAAPEGMLFKALKTECRYKMIATSEDQVKNYLVELTDHNLVTKKVHLGSVFVCMAPDYVDKILAANV</sequence>
<feature type="compositionally biased region" description="Basic and acidic residues" evidence="5">
    <location>
        <begin position="263"/>
        <end position="278"/>
    </location>
</feature>
<feature type="compositionally biased region" description="Basic and acidic residues" evidence="5">
    <location>
        <begin position="173"/>
        <end position="192"/>
    </location>
</feature>
<evidence type="ECO:0000256" key="4">
    <source>
        <dbReference type="ARBA" id="ARBA00023242"/>
    </source>
</evidence>
<feature type="compositionally biased region" description="Acidic residues" evidence="5">
    <location>
        <begin position="543"/>
        <end position="552"/>
    </location>
</feature>
<protein>
    <submittedName>
        <fullName evidence="8">DNA replication origin binding protein</fullName>
    </submittedName>
</protein>
<comment type="caution">
    <text evidence="8">The sequence shown here is derived from an EMBL/GenBank/DDBJ whole genome shotgun (WGS) entry which is preliminary data.</text>
</comment>
<reference evidence="8 9" key="1">
    <citation type="submission" date="2024-03" db="EMBL/GenBank/DDBJ databases">
        <title>Aureococcus anophagefferens CCMP1851 and Kratosvirus quantuckense: Draft genome of a second virus-susceptible host strain in the model system.</title>
        <authorList>
            <person name="Chase E."/>
            <person name="Truchon A.R."/>
            <person name="Schepens W."/>
            <person name="Wilhelm S.W."/>
        </authorList>
    </citation>
    <scope>NUCLEOTIDE SEQUENCE [LARGE SCALE GENOMIC DNA]</scope>
    <source>
        <strain evidence="8 9">CCMP1851</strain>
    </source>
</reference>